<evidence type="ECO:0000313" key="1">
    <source>
        <dbReference type="EMBL" id="JAH96176.1"/>
    </source>
</evidence>
<accession>A0A0E9X130</accession>
<dbReference type="EMBL" id="GBXM01012401">
    <property type="protein sequence ID" value="JAH96176.1"/>
    <property type="molecule type" value="Transcribed_RNA"/>
</dbReference>
<name>A0A0E9X130_ANGAN</name>
<dbReference type="AlphaFoldDB" id="A0A0E9X130"/>
<reference evidence="1" key="1">
    <citation type="submission" date="2014-11" db="EMBL/GenBank/DDBJ databases">
        <authorList>
            <person name="Amaro Gonzalez C."/>
        </authorList>
    </citation>
    <scope>NUCLEOTIDE SEQUENCE</scope>
</reference>
<organism evidence="1">
    <name type="scientific">Anguilla anguilla</name>
    <name type="common">European freshwater eel</name>
    <name type="synonym">Muraena anguilla</name>
    <dbReference type="NCBI Taxonomy" id="7936"/>
    <lineage>
        <taxon>Eukaryota</taxon>
        <taxon>Metazoa</taxon>
        <taxon>Chordata</taxon>
        <taxon>Craniata</taxon>
        <taxon>Vertebrata</taxon>
        <taxon>Euteleostomi</taxon>
        <taxon>Actinopterygii</taxon>
        <taxon>Neopterygii</taxon>
        <taxon>Teleostei</taxon>
        <taxon>Anguilliformes</taxon>
        <taxon>Anguillidae</taxon>
        <taxon>Anguilla</taxon>
    </lineage>
</organism>
<protein>
    <submittedName>
        <fullName evidence="1">Uncharacterized protein</fullName>
    </submittedName>
</protein>
<proteinExistence type="predicted"/>
<sequence length="46" mass="5271">MKVRNTHQTHCIHCWSHTKRVTHPINIHTKVAGLTVCPPVLGHHPF</sequence>
<reference evidence="1" key="2">
    <citation type="journal article" date="2015" name="Fish Shellfish Immunol.">
        <title>Early steps in the European eel (Anguilla anguilla)-Vibrio vulnificus interaction in the gills: Role of the RtxA13 toxin.</title>
        <authorList>
            <person name="Callol A."/>
            <person name="Pajuelo D."/>
            <person name="Ebbesson L."/>
            <person name="Teles M."/>
            <person name="MacKenzie S."/>
            <person name="Amaro C."/>
        </authorList>
    </citation>
    <scope>NUCLEOTIDE SEQUENCE</scope>
</reference>